<keyword evidence="3" id="KW-0677">Repeat</keyword>
<feature type="domain" description="C2H2-type" evidence="9">
    <location>
        <begin position="450"/>
        <end position="478"/>
    </location>
</feature>
<feature type="region of interest" description="Disordered" evidence="8">
    <location>
        <begin position="227"/>
        <end position="250"/>
    </location>
</feature>
<comment type="subcellular location">
    <subcellularLocation>
        <location evidence="1">Nucleus</location>
    </subcellularLocation>
</comment>
<dbReference type="PROSITE" id="PS50157">
    <property type="entry name" value="ZINC_FINGER_C2H2_2"/>
    <property type="match status" value="13"/>
</dbReference>
<evidence type="ECO:0000256" key="4">
    <source>
        <dbReference type="ARBA" id="ARBA00022771"/>
    </source>
</evidence>
<dbReference type="FunFam" id="3.30.160.60:FF:000688">
    <property type="entry name" value="zinc finger protein 197 isoform X1"/>
    <property type="match status" value="1"/>
</dbReference>
<evidence type="ECO:0000313" key="10">
    <source>
        <dbReference type="EMBL" id="CAG2205661.1"/>
    </source>
</evidence>
<feature type="domain" description="C2H2-type" evidence="9">
    <location>
        <begin position="536"/>
        <end position="563"/>
    </location>
</feature>
<organism evidence="10 11">
    <name type="scientific">Mytilus edulis</name>
    <name type="common">Blue mussel</name>
    <dbReference type="NCBI Taxonomy" id="6550"/>
    <lineage>
        <taxon>Eukaryota</taxon>
        <taxon>Metazoa</taxon>
        <taxon>Spiralia</taxon>
        <taxon>Lophotrochozoa</taxon>
        <taxon>Mollusca</taxon>
        <taxon>Bivalvia</taxon>
        <taxon>Autobranchia</taxon>
        <taxon>Pteriomorphia</taxon>
        <taxon>Mytilida</taxon>
        <taxon>Mytiloidea</taxon>
        <taxon>Mytilidae</taxon>
        <taxon>Mytilinae</taxon>
        <taxon>Mytilus</taxon>
    </lineage>
</organism>
<dbReference type="Pfam" id="PF00096">
    <property type="entry name" value="zf-C2H2"/>
    <property type="match status" value="9"/>
</dbReference>
<reference evidence="10" key="1">
    <citation type="submission" date="2021-03" db="EMBL/GenBank/DDBJ databases">
        <authorList>
            <person name="Bekaert M."/>
        </authorList>
    </citation>
    <scope>NUCLEOTIDE SEQUENCE</scope>
</reference>
<evidence type="ECO:0000256" key="5">
    <source>
        <dbReference type="ARBA" id="ARBA00022833"/>
    </source>
</evidence>
<keyword evidence="4 7" id="KW-0863">Zinc-finger</keyword>
<evidence type="ECO:0000256" key="8">
    <source>
        <dbReference type="SAM" id="MobiDB-lite"/>
    </source>
</evidence>
<name>A0A8S3RGW9_MYTED</name>
<keyword evidence="11" id="KW-1185">Reference proteome</keyword>
<evidence type="ECO:0000256" key="3">
    <source>
        <dbReference type="ARBA" id="ARBA00022737"/>
    </source>
</evidence>
<feature type="domain" description="C2H2-type" evidence="9">
    <location>
        <begin position="621"/>
        <end position="643"/>
    </location>
</feature>
<dbReference type="SUPFAM" id="SSF57667">
    <property type="entry name" value="beta-beta-alpha zinc fingers"/>
    <property type="match status" value="6"/>
</dbReference>
<dbReference type="FunFam" id="3.30.160.60:FF:000534">
    <property type="entry name" value="zinc finger protein 674"/>
    <property type="match status" value="1"/>
</dbReference>
<dbReference type="EMBL" id="CAJPWZ010001029">
    <property type="protein sequence ID" value="CAG2205661.1"/>
    <property type="molecule type" value="Genomic_DNA"/>
</dbReference>
<feature type="domain" description="C2H2-type" evidence="9">
    <location>
        <begin position="393"/>
        <end position="421"/>
    </location>
</feature>
<evidence type="ECO:0000256" key="6">
    <source>
        <dbReference type="ARBA" id="ARBA00023242"/>
    </source>
</evidence>
<feature type="domain" description="C2H2-type" evidence="9">
    <location>
        <begin position="592"/>
        <end position="620"/>
    </location>
</feature>
<dbReference type="FunFam" id="3.30.160.60:FF:000502">
    <property type="entry name" value="Zinc finger protein 710"/>
    <property type="match status" value="1"/>
</dbReference>
<feature type="compositionally biased region" description="Polar residues" evidence="8">
    <location>
        <begin position="722"/>
        <end position="733"/>
    </location>
</feature>
<evidence type="ECO:0000259" key="9">
    <source>
        <dbReference type="PROSITE" id="PS50157"/>
    </source>
</evidence>
<evidence type="ECO:0000256" key="2">
    <source>
        <dbReference type="ARBA" id="ARBA00022723"/>
    </source>
</evidence>
<evidence type="ECO:0000256" key="7">
    <source>
        <dbReference type="PROSITE-ProRule" id="PRU00042"/>
    </source>
</evidence>
<comment type="caution">
    <text evidence="10">The sequence shown here is derived from an EMBL/GenBank/DDBJ whole genome shotgun (WGS) entry which is preliminary data.</text>
</comment>
<dbReference type="InterPro" id="IPR050888">
    <property type="entry name" value="ZnF_C2H2-type_TF"/>
</dbReference>
<sequence length="813" mass="92700">MNSFPQNHNNGDPAEFHQLMTKKLIQSIHQFFAINYQFSNTLAVRAQLLVQLDNSQDRLYQFENSVSKDDIKLPINAPDDDVRSTTAGNDKEIQTDLLTNVAATQTEVLSEEVKIVKVTRSTSKDQKAVEPDVKHKEDNDSEDVCVDESDSDHAADLVVLPTVPPEDTSSPEKSKNEPVSCPLCSATFKSQGKVENHLRVNHDIGNVYLCSFCEEICPSNRALHQHLEEKHDQKQPQANTKKRGRKPSIRNVKKLTSGLPLKKSLTVTKALSKAQNKGSKKKLKTVKKQRIPPLRLKIKNDQYVREKFSCEECEKVYSSSKALRRHDLSAHKKNKYGCNICDKKFCSKESLYHHKRGIHAGEKPYTCEECGSSFNFSHSLKLHMLKHSGKRPFQCVECDKTYLTSNHLKMHMIGVHQNNKIHTCRFCSKSFAYKTSLKVHEMTHENIKPYKCKYCDKGFVNSHSLKYHTESKHEMDKWFKCEVCQKEFKTEFSMKTHRRRHSMDGNRFMCDVCGRQFMYKSTLEIHTAIHKDEKTYQCSTCGKSFKTYATLYSHQYVHKTESPYPCPECGKPFKTKERCKAHQKRHAGTKSYSCDICGNLFQDKGGLSKHKRTVHADYKRFACPVCGKTCSRADNLRVHMKIHGKLTQNSEPIDTTTSIESQVEKATYNAVADEMNRQQHEQRVQEPEGSEPAVGVAIPEHRKPSPSADSYASHHSVREMSESPTLTPLASSRTYHEQSHFTNISPAPNLNVPLALTSMASSHIHPTDSSDVPTPHGGPVTQIPNPSPFMYMWPYINPHQNVQNAQEHEYYGQ</sequence>
<feature type="domain" description="C2H2-type" evidence="9">
    <location>
        <begin position="365"/>
        <end position="392"/>
    </location>
</feature>
<accession>A0A8S3RGW9</accession>
<feature type="domain" description="C2H2-type" evidence="9">
    <location>
        <begin position="508"/>
        <end position="535"/>
    </location>
</feature>
<feature type="compositionally biased region" description="Acidic residues" evidence="8">
    <location>
        <begin position="139"/>
        <end position="150"/>
    </location>
</feature>
<feature type="region of interest" description="Disordered" evidence="8">
    <location>
        <begin position="762"/>
        <end position="781"/>
    </location>
</feature>
<dbReference type="GO" id="GO:0008270">
    <property type="term" value="F:zinc ion binding"/>
    <property type="evidence" value="ECO:0007669"/>
    <property type="project" value="UniProtKB-KW"/>
</dbReference>
<dbReference type="InterPro" id="IPR013087">
    <property type="entry name" value="Znf_C2H2_type"/>
</dbReference>
<dbReference type="FunFam" id="3.30.160.60:FF:000446">
    <property type="entry name" value="Zinc finger protein"/>
    <property type="match status" value="1"/>
</dbReference>
<dbReference type="Gene3D" id="3.30.160.60">
    <property type="entry name" value="Classic Zinc Finger"/>
    <property type="match status" value="12"/>
</dbReference>
<keyword evidence="2" id="KW-0479">Metal-binding</keyword>
<dbReference type="PROSITE" id="PS00028">
    <property type="entry name" value="ZINC_FINGER_C2H2_1"/>
    <property type="match status" value="14"/>
</dbReference>
<feature type="domain" description="C2H2-type" evidence="9">
    <location>
        <begin position="422"/>
        <end position="449"/>
    </location>
</feature>
<keyword evidence="5" id="KW-0862">Zinc</keyword>
<dbReference type="FunFam" id="3.30.160.60:FF:000417">
    <property type="entry name" value="Zinc finger protein"/>
    <property type="match status" value="1"/>
</dbReference>
<evidence type="ECO:0000256" key="1">
    <source>
        <dbReference type="ARBA" id="ARBA00004123"/>
    </source>
</evidence>
<dbReference type="InterPro" id="IPR036236">
    <property type="entry name" value="Znf_C2H2_sf"/>
</dbReference>
<feature type="domain" description="C2H2-type" evidence="9">
    <location>
        <begin position="208"/>
        <end position="236"/>
    </location>
</feature>
<dbReference type="SMART" id="SM00355">
    <property type="entry name" value="ZnF_C2H2"/>
    <property type="match status" value="14"/>
</dbReference>
<dbReference type="Proteomes" id="UP000683360">
    <property type="component" value="Unassembled WGS sequence"/>
</dbReference>
<protein>
    <submittedName>
        <fullName evidence="10">KRAB</fullName>
    </submittedName>
</protein>
<feature type="compositionally biased region" description="Basic and acidic residues" evidence="8">
    <location>
        <begin position="676"/>
        <end position="686"/>
    </location>
</feature>
<feature type="domain" description="C2H2-type" evidence="9">
    <location>
        <begin position="336"/>
        <end position="364"/>
    </location>
</feature>
<evidence type="ECO:0000313" key="11">
    <source>
        <dbReference type="Proteomes" id="UP000683360"/>
    </source>
</evidence>
<feature type="compositionally biased region" description="Basic residues" evidence="8">
    <location>
        <begin position="240"/>
        <end position="250"/>
    </location>
</feature>
<feature type="domain" description="C2H2-type" evidence="9">
    <location>
        <begin position="479"/>
        <end position="506"/>
    </location>
</feature>
<gene>
    <name evidence="10" type="ORF">MEDL_20164</name>
</gene>
<feature type="domain" description="C2H2-type" evidence="9">
    <location>
        <begin position="308"/>
        <end position="336"/>
    </location>
</feature>
<feature type="region of interest" description="Disordered" evidence="8">
    <location>
        <begin position="676"/>
        <end position="739"/>
    </location>
</feature>
<feature type="domain" description="C2H2-type" evidence="9">
    <location>
        <begin position="564"/>
        <end position="591"/>
    </location>
</feature>
<feature type="compositionally biased region" description="Basic and acidic residues" evidence="8">
    <location>
        <begin position="124"/>
        <end position="138"/>
    </location>
</feature>
<feature type="region of interest" description="Disordered" evidence="8">
    <location>
        <begin position="124"/>
        <end position="155"/>
    </location>
</feature>
<dbReference type="AlphaFoldDB" id="A0A8S3RGW9"/>
<dbReference type="OrthoDB" id="40579at2759"/>
<proteinExistence type="predicted"/>
<dbReference type="GO" id="GO:0005634">
    <property type="term" value="C:nucleus"/>
    <property type="evidence" value="ECO:0007669"/>
    <property type="project" value="UniProtKB-SubCell"/>
</dbReference>
<dbReference type="PANTHER" id="PTHR24406">
    <property type="entry name" value="TRANSCRIPTIONAL REPRESSOR CTCFL-RELATED"/>
    <property type="match status" value="1"/>
</dbReference>
<keyword evidence="6" id="KW-0539">Nucleus</keyword>